<evidence type="ECO:0000256" key="7">
    <source>
        <dbReference type="ARBA" id="ARBA00023136"/>
    </source>
</evidence>
<keyword evidence="4 11" id="KW-0812">Transmembrane</keyword>
<comment type="caution">
    <text evidence="12">The sequence shown here is derived from an EMBL/GenBank/DDBJ whole genome shotgun (WGS) entry which is preliminary data.</text>
</comment>
<protein>
    <recommendedName>
        <fullName evidence="11">Fluoride-specific ion channel FluC</fullName>
    </recommendedName>
</protein>
<keyword evidence="2 11" id="KW-1003">Cell membrane</keyword>
<evidence type="ECO:0000256" key="2">
    <source>
        <dbReference type="ARBA" id="ARBA00022475"/>
    </source>
</evidence>
<comment type="subcellular location">
    <subcellularLocation>
        <location evidence="1 11">Cell membrane</location>
        <topology evidence="1 11">Multi-pass membrane protein</topology>
    </subcellularLocation>
</comment>
<keyword evidence="7 11" id="KW-0472">Membrane</keyword>
<evidence type="ECO:0000256" key="1">
    <source>
        <dbReference type="ARBA" id="ARBA00004651"/>
    </source>
</evidence>
<sequence>MNLLIVGLGGFLGSVCRYMISQMIIPKESGPFPLSTFVVNIAGSLLIGIFYGLSQGKISEDIRLFATVGFCGGFTTFSTFALENLKLLQSGNYFSFFAYILLSTTICITAVLLGVYLSK</sequence>
<keyword evidence="11" id="KW-0813">Transport</keyword>
<evidence type="ECO:0000256" key="4">
    <source>
        <dbReference type="ARBA" id="ARBA00022692"/>
    </source>
</evidence>
<dbReference type="Proteomes" id="UP000297871">
    <property type="component" value="Unassembled WGS sequence"/>
</dbReference>
<feature type="binding site" evidence="11">
    <location>
        <position position="72"/>
    </location>
    <ligand>
        <name>Na(+)</name>
        <dbReference type="ChEBI" id="CHEBI:29101"/>
        <note>structural</note>
    </ligand>
</feature>
<dbReference type="PANTHER" id="PTHR28259:SF1">
    <property type="entry name" value="FLUORIDE EXPORT PROTEIN 1-RELATED"/>
    <property type="match status" value="1"/>
</dbReference>
<feature type="transmembrane region" description="Helical" evidence="11">
    <location>
        <begin position="94"/>
        <end position="117"/>
    </location>
</feature>
<dbReference type="PANTHER" id="PTHR28259">
    <property type="entry name" value="FLUORIDE EXPORT PROTEIN 1-RELATED"/>
    <property type="match status" value="1"/>
</dbReference>
<evidence type="ECO:0000256" key="8">
    <source>
        <dbReference type="ARBA" id="ARBA00023303"/>
    </source>
</evidence>
<dbReference type="EMBL" id="RQFY01000004">
    <property type="protein sequence ID" value="TGL33860.1"/>
    <property type="molecule type" value="Genomic_DNA"/>
</dbReference>
<keyword evidence="3" id="KW-0997">Cell inner membrane</keyword>
<evidence type="ECO:0000256" key="6">
    <source>
        <dbReference type="ARBA" id="ARBA00023065"/>
    </source>
</evidence>
<evidence type="ECO:0000256" key="9">
    <source>
        <dbReference type="ARBA" id="ARBA00035120"/>
    </source>
</evidence>
<keyword evidence="6 11" id="KW-0406">Ion transport</keyword>
<comment type="catalytic activity">
    <reaction evidence="10">
        <text>fluoride(in) = fluoride(out)</text>
        <dbReference type="Rhea" id="RHEA:76159"/>
        <dbReference type="ChEBI" id="CHEBI:17051"/>
    </reaction>
    <physiologicalReaction direction="left-to-right" evidence="10">
        <dbReference type="Rhea" id="RHEA:76160"/>
    </physiologicalReaction>
</comment>
<evidence type="ECO:0000256" key="11">
    <source>
        <dbReference type="HAMAP-Rule" id="MF_00454"/>
    </source>
</evidence>
<dbReference type="GO" id="GO:0046872">
    <property type="term" value="F:metal ion binding"/>
    <property type="evidence" value="ECO:0007669"/>
    <property type="project" value="UniProtKB-KW"/>
</dbReference>
<keyword evidence="11" id="KW-0915">Sodium</keyword>
<keyword evidence="11" id="KW-0479">Metal-binding</keyword>
<dbReference type="GO" id="GO:0005886">
    <property type="term" value="C:plasma membrane"/>
    <property type="evidence" value="ECO:0007669"/>
    <property type="project" value="UniProtKB-SubCell"/>
</dbReference>
<evidence type="ECO:0000256" key="3">
    <source>
        <dbReference type="ARBA" id="ARBA00022519"/>
    </source>
</evidence>
<dbReference type="GO" id="GO:0140114">
    <property type="term" value="P:cellular detoxification of fluoride"/>
    <property type="evidence" value="ECO:0007669"/>
    <property type="project" value="UniProtKB-UniRule"/>
</dbReference>
<dbReference type="GO" id="GO:0062054">
    <property type="term" value="F:fluoride channel activity"/>
    <property type="evidence" value="ECO:0007669"/>
    <property type="project" value="UniProtKB-UniRule"/>
</dbReference>
<dbReference type="OrthoDB" id="9815830at2"/>
<dbReference type="InterPro" id="IPR003691">
    <property type="entry name" value="FluC"/>
</dbReference>
<feature type="binding site" evidence="11">
    <location>
        <position position="75"/>
    </location>
    <ligand>
        <name>Na(+)</name>
        <dbReference type="ChEBI" id="CHEBI:29101"/>
        <note>structural</note>
    </ligand>
</feature>
<name>A0A4R9J5S8_9LEPT</name>
<feature type="transmembrane region" description="Helical" evidence="11">
    <location>
        <begin position="64"/>
        <end position="82"/>
    </location>
</feature>
<evidence type="ECO:0000256" key="5">
    <source>
        <dbReference type="ARBA" id="ARBA00022989"/>
    </source>
</evidence>
<dbReference type="HAMAP" id="MF_00454">
    <property type="entry name" value="FluC"/>
    <property type="match status" value="1"/>
</dbReference>
<feature type="transmembrane region" description="Helical" evidence="11">
    <location>
        <begin position="33"/>
        <end position="52"/>
    </location>
</feature>
<comment type="similarity">
    <text evidence="9 11">Belongs to the fluoride channel Fluc/FEX (TC 1.A.43) family.</text>
</comment>
<organism evidence="12 13">
    <name type="scientific">Leptospira koniambonensis</name>
    <dbReference type="NCBI Taxonomy" id="2484950"/>
    <lineage>
        <taxon>Bacteria</taxon>
        <taxon>Pseudomonadati</taxon>
        <taxon>Spirochaetota</taxon>
        <taxon>Spirochaetia</taxon>
        <taxon>Leptospirales</taxon>
        <taxon>Leptospiraceae</taxon>
        <taxon>Leptospira</taxon>
    </lineage>
</organism>
<dbReference type="NCBIfam" id="TIGR00494">
    <property type="entry name" value="crcB"/>
    <property type="match status" value="1"/>
</dbReference>
<dbReference type="RefSeq" id="WP_135614136.1">
    <property type="nucleotide sequence ID" value="NZ_RQFY01000004.1"/>
</dbReference>
<evidence type="ECO:0000256" key="10">
    <source>
        <dbReference type="ARBA" id="ARBA00035585"/>
    </source>
</evidence>
<reference evidence="12" key="1">
    <citation type="journal article" date="2019" name="PLoS Negl. Trop. Dis.">
        <title>Revisiting the worldwide diversity of Leptospira species in the environment.</title>
        <authorList>
            <person name="Vincent A.T."/>
            <person name="Schiettekatte O."/>
            <person name="Bourhy P."/>
            <person name="Veyrier F.J."/>
            <person name="Picardeau M."/>
        </authorList>
    </citation>
    <scope>NUCLEOTIDE SEQUENCE [LARGE SCALE GENOMIC DNA]</scope>
    <source>
        <strain evidence="12">201800265</strain>
    </source>
</reference>
<keyword evidence="5 11" id="KW-1133">Transmembrane helix</keyword>
<gene>
    <name evidence="11 12" type="primary">crcB</name>
    <name evidence="11" type="synonym">fluC</name>
    <name evidence="12" type="ORF">EHQ52_04840</name>
</gene>
<comment type="activity regulation">
    <text evidence="11">Na(+) is not transported, but it plays an essential structural role and its presence is essential for fluoride channel function.</text>
</comment>
<evidence type="ECO:0000313" key="12">
    <source>
        <dbReference type="EMBL" id="TGL33860.1"/>
    </source>
</evidence>
<keyword evidence="13" id="KW-1185">Reference proteome</keyword>
<evidence type="ECO:0000313" key="13">
    <source>
        <dbReference type="Proteomes" id="UP000297871"/>
    </source>
</evidence>
<dbReference type="Pfam" id="PF02537">
    <property type="entry name" value="CRCB"/>
    <property type="match status" value="1"/>
</dbReference>
<dbReference type="AlphaFoldDB" id="A0A4R9J5S8"/>
<accession>A0A4R9J5S8</accession>
<keyword evidence="8 11" id="KW-0407">Ion channel</keyword>
<proteinExistence type="inferred from homology"/>
<comment type="function">
    <text evidence="11">Fluoride-specific ion channel. Important for reducing fluoride concentration in the cell, thus reducing its toxicity.</text>
</comment>